<dbReference type="Proteomes" id="UP000373269">
    <property type="component" value="Chromosome"/>
</dbReference>
<sequence length="137" mass="16038">MSILDKIIDTREASELWGLSQDHIKRMCKSGEVIAKKIGNSWAIDATQPNPKKYRLEGLEDKKMYLKHVDTGAIKTMAEWTEIAVREHTEIFNDDESLKEDFESVKEYLKWAEQRGYFYNDLVECDKNGNKINYLED</sequence>
<evidence type="ECO:0000313" key="2">
    <source>
        <dbReference type="Proteomes" id="UP000373269"/>
    </source>
</evidence>
<dbReference type="EMBL" id="CP045835">
    <property type="protein sequence ID" value="QGG51622.1"/>
    <property type="molecule type" value="Genomic_DNA"/>
</dbReference>
<evidence type="ECO:0008006" key="3">
    <source>
        <dbReference type="Google" id="ProtNLM"/>
    </source>
</evidence>
<dbReference type="RefSeq" id="WP_369595780.1">
    <property type="nucleotide sequence ID" value="NZ_CP045835.1"/>
</dbReference>
<reference evidence="1 2" key="1">
    <citation type="submission" date="2019-11" db="EMBL/GenBank/DDBJ databases">
        <title>Whole Genome Sequencing and Comparative Genomic Analyses of Lysinibacillus pakistanensis LZH-9, a Halotolerant Strain with Excellent COD Removal Capability.</title>
        <authorList>
            <person name="Zhou H."/>
        </authorList>
    </citation>
    <scope>NUCLEOTIDE SEQUENCE [LARGE SCALE GENOMIC DNA]</scope>
    <source>
        <strain evidence="1 2">LZH-9</strain>
    </source>
</reference>
<evidence type="ECO:0000313" key="1">
    <source>
        <dbReference type="EMBL" id="QGG51622.1"/>
    </source>
</evidence>
<name>A0ABX6DCM2_9BACI</name>
<proteinExistence type="predicted"/>
<accession>A0ABX6DCM2</accession>
<gene>
    <name evidence="1" type="ORF">GDS87_11965</name>
</gene>
<protein>
    <recommendedName>
        <fullName evidence="3">DNA-binding protein</fullName>
    </recommendedName>
</protein>
<organism evidence="1 2">
    <name type="scientific">Lysinibacillus pakistanensis</name>
    <dbReference type="NCBI Taxonomy" id="759811"/>
    <lineage>
        <taxon>Bacteria</taxon>
        <taxon>Bacillati</taxon>
        <taxon>Bacillota</taxon>
        <taxon>Bacilli</taxon>
        <taxon>Bacillales</taxon>
        <taxon>Bacillaceae</taxon>
        <taxon>Lysinibacillus</taxon>
    </lineage>
</organism>
<keyword evidence="2" id="KW-1185">Reference proteome</keyword>